<protein>
    <recommendedName>
        <fullName evidence="4">DUF2335 domain-containing protein</fullName>
    </recommendedName>
</protein>
<comment type="caution">
    <text evidence="2">The sequence shown here is derived from an EMBL/GenBank/DDBJ whole genome shotgun (WGS) entry which is preliminary data.</text>
</comment>
<sequence length="126" mass="13023">MASDDLTIEVPGSSSLAQPAREALEACLVEYGSDVLREAGRLEATMHVGPGAAMITNSMIQEANLLGRRGHIQPRTSKFKHFLTVTTYVAAAVGGAFAGNLNTPVGSIGFAASVIVGILALLAGRE</sequence>
<keyword evidence="1" id="KW-0472">Membrane</keyword>
<dbReference type="EMBL" id="BAABIS010000001">
    <property type="protein sequence ID" value="GAA4857068.1"/>
    <property type="molecule type" value="Genomic_DNA"/>
</dbReference>
<evidence type="ECO:0000313" key="3">
    <source>
        <dbReference type="Proteomes" id="UP001501752"/>
    </source>
</evidence>
<organism evidence="2 3">
    <name type="scientific">Kitasatospora terrestris</name>
    <dbReference type="NCBI Taxonomy" id="258051"/>
    <lineage>
        <taxon>Bacteria</taxon>
        <taxon>Bacillati</taxon>
        <taxon>Actinomycetota</taxon>
        <taxon>Actinomycetes</taxon>
        <taxon>Kitasatosporales</taxon>
        <taxon>Streptomycetaceae</taxon>
        <taxon>Kitasatospora</taxon>
    </lineage>
</organism>
<keyword evidence="1" id="KW-1133">Transmembrane helix</keyword>
<feature type="transmembrane region" description="Helical" evidence="1">
    <location>
        <begin position="105"/>
        <end position="124"/>
    </location>
</feature>
<accession>A0ABP9DWD5</accession>
<gene>
    <name evidence="2" type="ORF">GCM10023235_38330</name>
</gene>
<feature type="transmembrane region" description="Helical" evidence="1">
    <location>
        <begin position="79"/>
        <end position="99"/>
    </location>
</feature>
<evidence type="ECO:0000256" key="1">
    <source>
        <dbReference type="SAM" id="Phobius"/>
    </source>
</evidence>
<keyword evidence="1" id="KW-0812">Transmembrane</keyword>
<name>A0ABP9DWD5_9ACTN</name>
<dbReference type="RefSeq" id="WP_345698064.1">
    <property type="nucleotide sequence ID" value="NZ_BAABIS010000001.1"/>
</dbReference>
<reference evidence="3" key="1">
    <citation type="journal article" date="2019" name="Int. J. Syst. Evol. Microbiol.">
        <title>The Global Catalogue of Microorganisms (GCM) 10K type strain sequencing project: providing services to taxonomists for standard genome sequencing and annotation.</title>
        <authorList>
            <consortium name="The Broad Institute Genomics Platform"/>
            <consortium name="The Broad Institute Genome Sequencing Center for Infectious Disease"/>
            <person name="Wu L."/>
            <person name="Ma J."/>
        </authorList>
    </citation>
    <scope>NUCLEOTIDE SEQUENCE [LARGE SCALE GENOMIC DNA]</scope>
    <source>
        <strain evidence="3">JCM 13006</strain>
    </source>
</reference>
<keyword evidence="3" id="KW-1185">Reference proteome</keyword>
<evidence type="ECO:0000313" key="2">
    <source>
        <dbReference type="EMBL" id="GAA4857068.1"/>
    </source>
</evidence>
<dbReference type="Proteomes" id="UP001501752">
    <property type="component" value="Unassembled WGS sequence"/>
</dbReference>
<proteinExistence type="predicted"/>
<evidence type="ECO:0008006" key="4">
    <source>
        <dbReference type="Google" id="ProtNLM"/>
    </source>
</evidence>